<comment type="caution">
    <text evidence="1">The sequence shown here is derived from an EMBL/GenBank/DDBJ whole genome shotgun (WGS) entry which is preliminary data.</text>
</comment>
<dbReference type="AlphaFoldDB" id="A0A6A0A0P2"/>
<name>A0A6A0A0P2_HAELA</name>
<organism evidence="1 2">
    <name type="scientific">Haematococcus lacustris</name>
    <name type="common">Green alga</name>
    <name type="synonym">Haematococcus pluvialis</name>
    <dbReference type="NCBI Taxonomy" id="44745"/>
    <lineage>
        <taxon>Eukaryota</taxon>
        <taxon>Viridiplantae</taxon>
        <taxon>Chlorophyta</taxon>
        <taxon>core chlorophytes</taxon>
        <taxon>Chlorophyceae</taxon>
        <taxon>CS clade</taxon>
        <taxon>Chlamydomonadales</taxon>
        <taxon>Haematococcaceae</taxon>
        <taxon>Haematococcus</taxon>
    </lineage>
</organism>
<proteinExistence type="predicted"/>
<protein>
    <submittedName>
        <fullName evidence="1">Uncharacterized protein</fullName>
    </submittedName>
</protein>
<sequence length="110" mass="11516">MSRRITRNKQSVAGPSVSATTLLAVPAALLDNIAFRAVQLGAGDALSLTCRAFSKANLLHAPSCEIAVVKATDSVPNAHFSSAFWCVCLQATTSKSSTLLYSSYSHTSPS</sequence>
<reference evidence="1 2" key="1">
    <citation type="submission" date="2020-02" db="EMBL/GenBank/DDBJ databases">
        <title>Draft genome sequence of Haematococcus lacustris strain NIES-144.</title>
        <authorList>
            <person name="Morimoto D."/>
            <person name="Nakagawa S."/>
            <person name="Yoshida T."/>
            <person name="Sawayama S."/>
        </authorList>
    </citation>
    <scope>NUCLEOTIDE SEQUENCE [LARGE SCALE GENOMIC DNA]</scope>
    <source>
        <strain evidence="1 2">NIES-144</strain>
    </source>
</reference>
<dbReference type="EMBL" id="BLLF01002661">
    <property type="protein sequence ID" value="GFH24894.1"/>
    <property type="molecule type" value="Genomic_DNA"/>
</dbReference>
<evidence type="ECO:0000313" key="2">
    <source>
        <dbReference type="Proteomes" id="UP000485058"/>
    </source>
</evidence>
<accession>A0A6A0A0P2</accession>
<dbReference type="Proteomes" id="UP000485058">
    <property type="component" value="Unassembled WGS sequence"/>
</dbReference>
<keyword evidence="2" id="KW-1185">Reference proteome</keyword>
<evidence type="ECO:0000313" key="1">
    <source>
        <dbReference type="EMBL" id="GFH24894.1"/>
    </source>
</evidence>
<gene>
    <name evidence="1" type="ORF">HaLaN_22768</name>
</gene>